<keyword evidence="2" id="KW-1185">Reference proteome</keyword>
<accession>A0A512IUY5</accession>
<sequence>MLDGDAGYPDDVFAAKPGARASANASAGAFDRPVTFTEMCILAGVRSSLASRQVWNALCAAAVRGEVPSLSSVPVRMIAYASDGDRFRIHGEDAFKVVEPFGSLVRQVEKRSAREYERFDSETHGDWLGRRAVADALGDGMTDELLADVWFKLGDDIRNGRRSRIGVAAIRTKLLVHHGDRTRVFVHRNDLGKLDWRNYVGDRRFMSPRQVVDHFRERDLWLGIVADWLMPSVKRHCELTGRLVMQGVPLGQVVVPTRQGLRMRMPAASLQTVESLVLQASERRIARDIARVTREDADSYLVSDHELERPSTISMVPA</sequence>
<gene>
    <name evidence="1" type="ORF">MHA02_39040</name>
</gene>
<comment type="caution">
    <text evidence="1">The sequence shown here is derived from an EMBL/GenBank/DDBJ whole genome shotgun (WGS) entry which is preliminary data.</text>
</comment>
<proteinExistence type="predicted"/>
<reference evidence="1 2" key="1">
    <citation type="submission" date="2019-07" db="EMBL/GenBank/DDBJ databases">
        <title>Whole genome shotgun sequence of Methylobacterium haplocladii NBRC 107714.</title>
        <authorList>
            <person name="Hosoyama A."/>
            <person name="Uohara A."/>
            <person name="Ohji S."/>
            <person name="Ichikawa N."/>
        </authorList>
    </citation>
    <scope>NUCLEOTIDE SEQUENCE [LARGE SCALE GENOMIC DNA]</scope>
    <source>
        <strain evidence="1 2">NBRC 107714</strain>
    </source>
</reference>
<evidence type="ECO:0000313" key="2">
    <source>
        <dbReference type="Proteomes" id="UP000321258"/>
    </source>
</evidence>
<dbReference type="AlphaFoldDB" id="A0A512IUY5"/>
<protein>
    <submittedName>
        <fullName evidence="1">Uncharacterized protein</fullName>
    </submittedName>
</protein>
<dbReference type="Proteomes" id="UP000321258">
    <property type="component" value="Unassembled WGS sequence"/>
</dbReference>
<name>A0A512IUY5_9HYPH</name>
<evidence type="ECO:0000313" key="1">
    <source>
        <dbReference type="EMBL" id="GEP01517.1"/>
    </source>
</evidence>
<organism evidence="1 2">
    <name type="scientific">Methylobacterium haplocladii</name>
    <dbReference type="NCBI Taxonomy" id="1176176"/>
    <lineage>
        <taxon>Bacteria</taxon>
        <taxon>Pseudomonadati</taxon>
        <taxon>Pseudomonadota</taxon>
        <taxon>Alphaproteobacteria</taxon>
        <taxon>Hyphomicrobiales</taxon>
        <taxon>Methylobacteriaceae</taxon>
        <taxon>Methylobacterium</taxon>
    </lineage>
</organism>
<dbReference type="EMBL" id="BJZT01000044">
    <property type="protein sequence ID" value="GEP01517.1"/>
    <property type="molecule type" value="Genomic_DNA"/>
</dbReference>